<reference evidence="3" key="1">
    <citation type="submission" date="2021-05" db="EMBL/GenBank/DDBJ databases">
        <title>Comparative genomics of three Colletotrichum scovillei strains and genetic complementation revealed genes involved fungal growth and virulence on chili pepper.</title>
        <authorList>
            <person name="Hsieh D.-K."/>
            <person name="Chuang S.-C."/>
            <person name="Chen C.-Y."/>
            <person name="Chao Y.-T."/>
            <person name="Lu M.-Y.J."/>
            <person name="Lee M.-H."/>
            <person name="Shih M.-C."/>
        </authorList>
    </citation>
    <scope>NUCLEOTIDE SEQUENCE</scope>
    <source>
        <strain evidence="3">Coll-153</strain>
    </source>
</reference>
<dbReference type="GO" id="GO:0008168">
    <property type="term" value="F:methyltransferase activity"/>
    <property type="evidence" value="ECO:0007669"/>
    <property type="project" value="UniProtKB-KW"/>
</dbReference>
<dbReference type="CDD" id="cd02440">
    <property type="entry name" value="AdoMet_MTases"/>
    <property type="match status" value="1"/>
</dbReference>
<comment type="caution">
    <text evidence="3">The sequence shown here is derived from an EMBL/GenBank/DDBJ whole genome shotgun (WGS) entry which is preliminary data.</text>
</comment>
<dbReference type="GO" id="GO:0032259">
    <property type="term" value="P:methylation"/>
    <property type="evidence" value="ECO:0007669"/>
    <property type="project" value="UniProtKB-KW"/>
</dbReference>
<evidence type="ECO:0000256" key="1">
    <source>
        <dbReference type="ARBA" id="ARBA00038158"/>
    </source>
</evidence>
<dbReference type="EMBL" id="JAESDN010000001">
    <property type="protein sequence ID" value="KAG7057371.1"/>
    <property type="molecule type" value="Genomic_DNA"/>
</dbReference>
<evidence type="ECO:0000313" key="3">
    <source>
        <dbReference type="EMBL" id="KAG7057371.1"/>
    </source>
</evidence>
<proteinExistence type="inferred from homology"/>
<dbReference type="PANTHER" id="PTHR43591:SF31">
    <property type="entry name" value="LAEA-LIKE, PUTATIVE (AFU_ORTHOLOGUE AFUA_8G01930)-RELATED"/>
    <property type="match status" value="1"/>
</dbReference>
<feature type="region of interest" description="Disordered" evidence="2">
    <location>
        <begin position="1"/>
        <end position="26"/>
    </location>
</feature>
<sequence>MAVNNDGVLAADENVNDNSSVSHQSLASSTTSVASSILEYRIENGRTYHKYKDGKYNLPNDDKEIDRLDLQHNLFIRTFNDRLGTAPPNARDSNVSRVLDVGTGSGIWAIDFGDEHPDAEVIGVDLSAVQSTLYELSNSIPAIIFLKRKLTLHYSVPPNVQFQVEDIEEDWHFSLPFDYIHSRMMTGSIADWKIYLRRCFDNLNPGGYLELNDIDAIPLSDDGTLTEDCALKRSFCLWSEGITALGSPFEEFNRLEGVLAEVGFEDIRVERFKWPTNSWPKDSKFKELGIWNHENIAPHLEGMFMAGITRGLKWTEQEVHELAVEARKDFDDASIHAYFQIWSIYGKKPVKA</sequence>
<dbReference type="AlphaFoldDB" id="A0A9P7ULV9"/>
<organism evidence="3 4">
    <name type="scientific">Colletotrichum scovillei</name>
    <dbReference type="NCBI Taxonomy" id="1209932"/>
    <lineage>
        <taxon>Eukaryota</taxon>
        <taxon>Fungi</taxon>
        <taxon>Dikarya</taxon>
        <taxon>Ascomycota</taxon>
        <taxon>Pezizomycotina</taxon>
        <taxon>Sordariomycetes</taxon>
        <taxon>Hypocreomycetidae</taxon>
        <taxon>Glomerellales</taxon>
        <taxon>Glomerellaceae</taxon>
        <taxon>Colletotrichum</taxon>
        <taxon>Colletotrichum acutatum species complex</taxon>
    </lineage>
</organism>
<accession>A0A9P7ULV9</accession>
<keyword evidence="4" id="KW-1185">Reference proteome</keyword>
<dbReference type="Proteomes" id="UP000699042">
    <property type="component" value="Unassembled WGS sequence"/>
</dbReference>
<dbReference type="InterPro" id="IPR029063">
    <property type="entry name" value="SAM-dependent_MTases_sf"/>
</dbReference>
<gene>
    <name evidence="3" type="ORF">JMJ77_004760</name>
</gene>
<name>A0A9P7ULV9_9PEZI</name>
<evidence type="ECO:0000256" key="2">
    <source>
        <dbReference type="SAM" id="MobiDB-lite"/>
    </source>
</evidence>
<protein>
    <submittedName>
        <fullName evidence="3">Methyltransferase domain-containing protein</fullName>
    </submittedName>
</protein>
<comment type="similarity">
    <text evidence="1">Belongs to the methyltransferase superfamily. LaeA methyltransferase family.</text>
</comment>
<dbReference type="SUPFAM" id="SSF53335">
    <property type="entry name" value="S-adenosyl-L-methionine-dependent methyltransferases"/>
    <property type="match status" value="1"/>
</dbReference>
<keyword evidence="3" id="KW-0489">Methyltransferase</keyword>
<dbReference type="PANTHER" id="PTHR43591">
    <property type="entry name" value="METHYLTRANSFERASE"/>
    <property type="match status" value="1"/>
</dbReference>
<evidence type="ECO:0000313" key="4">
    <source>
        <dbReference type="Proteomes" id="UP000699042"/>
    </source>
</evidence>
<keyword evidence="3" id="KW-0808">Transferase</keyword>
<dbReference type="Pfam" id="PF13489">
    <property type="entry name" value="Methyltransf_23"/>
    <property type="match status" value="1"/>
</dbReference>
<dbReference type="Gene3D" id="3.40.50.150">
    <property type="entry name" value="Vaccinia Virus protein VP39"/>
    <property type="match status" value="1"/>
</dbReference>